<sequence>MGEGPTMTDRYEDVARHWVSAPGGSCDVRYGTDVVETMGKILASNVGRPNLCAYVVGEGTDAGLEERIRRQLTDGGFRVVRMEAPAGAAARTMTEVTRTLEGFANAGITCDDLVLGVGDVDTLSMLAHATAMWCGRVPLACVVRDLDGMVEVATTPRDLDVAGVTRIAGVSTYVKYLLCDPGVMNLAEDAETSRLGRALMVASAVAENEDTFEALWNKADSVMAGDPADVLDAAIDALKSRGHLVSSTSVSIRNSLVYGQTFARALEAVAGADVPASTLLAEGLRFSARLACSLELLDVEDVLMQDELLDTFDLGEFSGNVDPKALADAMRRDRFARSNRFHLCLPHGIGRLRMTVVEDDVLMDNIYAWCDAHAPAKE</sequence>
<reference evidence="1 2" key="1">
    <citation type="submission" date="2019-08" db="EMBL/GenBank/DDBJ databases">
        <title>In-depth cultivation of the pig gut microbiome towards novel bacterial diversity and tailored functional studies.</title>
        <authorList>
            <person name="Wylensek D."/>
            <person name="Hitch T.C.A."/>
            <person name="Clavel T."/>
        </authorList>
    </citation>
    <scope>NUCLEOTIDE SEQUENCE [LARGE SCALE GENOMIC DNA]</scope>
    <source>
        <strain evidence="1 2">WB01_CNA04</strain>
    </source>
</reference>
<dbReference type="EMBL" id="VUND01000001">
    <property type="protein sequence ID" value="MST59963.1"/>
    <property type="molecule type" value="Genomic_DNA"/>
</dbReference>
<dbReference type="Proteomes" id="UP000434342">
    <property type="component" value="Unassembled WGS sequence"/>
</dbReference>
<gene>
    <name evidence="1" type="ORF">FYJ69_03395</name>
</gene>
<dbReference type="Gene3D" id="1.20.1090.10">
    <property type="entry name" value="Dehydroquinate synthase-like - alpha domain"/>
    <property type="match status" value="1"/>
</dbReference>
<evidence type="ECO:0000313" key="1">
    <source>
        <dbReference type="EMBL" id="MST59963.1"/>
    </source>
</evidence>
<comment type="caution">
    <text evidence="1">The sequence shown here is derived from an EMBL/GenBank/DDBJ whole genome shotgun (WGS) entry which is preliminary data.</text>
</comment>
<name>A0A6N7X8R5_9ACTN</name>
<dbReference type="SUPFAM" id="SSF56796">
    <property type="entry name" value="Dehydroquinate synthase-like"/>
    <property type="match status" value="1"/>
</dbReference>
<dbReference type="AlphaFoldDB" id="A0A6N7X8R5"/>
<proteinExistence type="predicted"/>
<dbReference type="Gene3D" id="3.40.50.1970">
    <property type="match status" value="1"/>
</dbReference>
<organism evidence="1 2">
    <name type="scientific">Parafannyhessea umbonata</name>
    <dbReference type="NCBI Taxonomy" id="604330"/>
    <lineage>
        <taxon>Bacteria</taxon>
        <taxon>Bacillati</taxon>
        <taxon>Actinomycetota</taxon>
        <taxon>Coriobacteriia</taxon>
        <taxon>Coriobacteriales</taxon>
        <taxon>Atopobiaceae</taxon>
        <taxon>Parafannyhessea</taxon>
    </lineage>
</organism>
<protein>
    <submittedName>
        <fullName evidence="1">3-dehydroquinate synthase</fullName>
    </submittedName>
</protein>
<accession>A0A6N7X8R5</accession>
<evidence type="ECO:0000313" key="2">
    <source>
        <dbReference type="Proteomes" id="UP000434342"/>
    </source>
</evidence>